<keyword evidence="2" id="KW-1133">Transmembrane helix</keyword>
<dbReference type="OrthoDB" id="422637at2759"/>
<organism evidence="5 6">
    <name type="scientific">Rhizopus stolonifer</name>
    <name type="common">Rhizopus nigricans</name>
    <dbReference type="NCBI Taxonomy" id="4846"/>
    <lineage>
        <taxon>Eukaryota</taxon>
        <taxon>Fungi</taxon>
        <taxon>Fungi incertae sedis</taxon>
        <taxon>Mucoromycota</taxon>
        <taxon>Mucoromycotina</taxon>
        <taxon>Mucoromycetes</taxon>
        <taxon>Mucorales</taxon>
        <taxon>Mucorineae</taxon>
        <taxon>Rhizopodaceae</taxon>
        <taxon>Rhizopus</taxon>
    </lineage>
</organism>
<evidence type="ECO:0000313" key="6">
    <source>
        <dbReference type="Proteomes" id="UP000253551"/>
    </source>
</evidence>
<accession>A0A367IR71</accession>
<dbReference type="GO" id="GO:0016020">
    <property type="term" value="C:membrane"/>
    <property type="evidence" value="ECO:0007669"/>
    <property type="project" value="InterPro"/>
</dbReference>
<evidence type="ECO:0000256" key="1">
    <source>
        <dbReference type="ARBA" id="ARBA00022692"/>
    </source>
</evidence>
<feature type="non-terminal residue" evidence="5">
    <location>
        <position position="107"/>
    </location>
</feature>
<gene>
    <name evidence="5" type="ORF">CU098_008142</name>
</gene>
<keyword evidence="3" id="KW-0472">Membrane</keyword>
<dbReference type="GO" id="GO:0140359">
    <property type="term" value="F:ABC-type transporter activity"/>
    <property type="evidence" value="ECO:0007669"/>
    <property type="project" value="InterPro"/>
</dbReference>
<proteinExistence type="predicted"/>
<reference evidence="5 6" key="1">
    <citation type="journal article" date="2018" name="G3 (Bethesda)">
        <title>Phylogenetic and Phylogenomic Definition of Rhizopus Species.</title>
        <authorList>
            <person name="Gryganskyi A.P."/>
            <person name="Golan J."/>
            <person name="Dolatabadi S."/>
            <person name="Mondo S."/>
            <person name="Robb S."/>
            <person name="Idnurm A."/>
            <person name="Muszewska A."/>
            <person name="Steczkiewicz K."/>
            <person name="Masonjones S."/>
            <person name="Liao H.L."/>
            <person name="Gajdeczka M.T."/>
            <person name="Anike F."/>
            <person name="Vuek A."/>
            <person name="Anishchenko I.M."/>
            <person name="Voigt K."/>
            <person name="de Hoog G.S."/>
            <person name="Smith M.E."/>
            <person name="Heitman J."/>
            <person name="Vilgalys R."/>
            <person name="Stajich J.E."/>
        </authorList>
    </citation>
    <scope>NUCLEOTIDE SEQUENCE [LARGE SCALE GENOMIC DNA]</scope>
    <source>
        <strain evidence="5 6">LSU 92-RS-03</strain>
    </source>
</reference>
<evidence type="ECO:0000259" key="4">
    <source>
        <dbReference type="Pfam" id="PF06472"/>
    </source>
</evidence>
<dbReference type="InterPro" id="IPR011527">
    <property type="entry name" value="ABC1_TM_dom"/>
</dbReference>
<dbReference type="STRING" id="4846.A0A367IR71"/>
<name>A0A367IR71_RHIST</name>
<dbReference type="GO" id="GO:0005524">
    <property type="term" value="F:ATP binding"/>
    <property type="evidence" value="ECO:0007669"/>
    <property type="project" value="InterPro"/>
</dbReference>
<comment type="caution">
    <text evidence="5">The sequence shown here is derived from an EMBL/GenBank/DDBJ whole genome shotgun (WGS) entry which is preliminary data.</text>
</comment>
<evidence type="ECO:0000256" key="2">
    <source>
        <dbReference type="ARBA" id="ARBA00022989"/>
    </source>
</evidence>
<protein>
    <recommendedName>
        <fullName evidence="4">ABC transmembrane type-1 domain-containing protein</fullName>
    </recommendedName>
</protein>
<keyword evidence="1" id="KW-0812">Transmembrane</keyword>
<feature type="domain" description="ABC transmembrane type-1" evidence="4">
    <location>
        <begin position="69"/>
        <end position="105"/>
    </location>
</feature>
<sequence length="107" mass="11924">MANAFSSLGAKKPLSGVLVISLVYAVYKARKQFKLNIQGSDKKKQPQQNKKKHKRVGVNADFFEQMKKLLPICIPGVFSKESGLLIVLASVLIARTWLDIWFSGFNG</sequence>
<evidence type="ECO:0000313" key="5">
    <source>
        <dbReference type="EMBL" id="RCH79991.1"/>
    </source>
</evidence>
<dbReference type="Pfam" id="PF06472">
    <property type="entry name" value="ABC_membrane_2"/>
    <property type="match status" value="1"/>
</dbReference>
<keyword evidence="6" id="KW-1185">Reference proteome</keyword>
<dbReference type="EMBL" id="PJQM01006248">
    <property type="protein sequence ID" value="RCH79991.1"/>
    <property type="molecule type" value="Genomic_DNA"/>
</dbReference>
<dbReference type="AlphaFoldDB" id="A0A367IR71"/>
<evidence type="ECO:0000256" key="3">
    <source>
        <dbReference type="ARBA" id="ARBA00023136"/>
    </source>
</evidence>
<dbReference type="Proteomes" id="UP000253551">
    <property type="component" value="Unassembled WGS sequence"/>
</dbReference>